<reference evidence="2" key="2">
    <citation type="journal article" date="2015" name="Data Brief">
        <title>Shoot transcriptome of the giant reed, Arundo donax.</title>
        <authorList>
            <person name="Barrero R.A."/>
            <person name="Guerrero F.D."/>
            <person name="Moolhuijzen P."/>
            <person name="Goolsby J.A."/>
            <person name="Tidwell J."/>
            <person name="Bellgard S.E."/>
            <person name="Bellgard M.I."/>
        </authorList>
    </citation>
    <scope>NUCLEOTIDE SEQUENCE</scope>
    <source>
        <tissue evidence="2">Shoot tissue taken approximately 20 cm above the soil surface</tissue>
    </source>
</reference>
<proteinExistence type="predicted"/>
<evidence type="ECO:0000256" key="1">
    <source>
        <dbReference type="SAM" id="Phobius"/>
    </source>
</evidence>
<keyword evidence="1" id="KW-0472">Membrane</keyword>
<name>A0A0A8ZEY0_ARUDO</name>
<reference evidence="2" key="1">
    <citation type="submission" date="2014-09" db="EMBL/GenBank/DDBJ databases">
        <authorList>
            <person name="Magalhaes I.L.F."/>
            <person name="Oliveira U."/>
            <person name="Santos F.R."/>
            <person name="Vidigal T.H.D.A."/>
            <person name="Brescovit A.D."/>
            <person name="Santos A.J."/>
        </authorList>
    </citation>
    <scope>NUCLEOTIDE SEQUENCE</scope>
    <source>
        <tissue evidence="2">Shoot tissue taken approximately 20 cm above the soil surface</tissue>
    </source>
</reference>
<dbReference type="EMBL" id="GBRH01260529">
    <property type="protein sequence ID" value="JAD37366.1"/>
    <property type="molecule type" value="Transcribed_RNA"/>
</dbReference>
<protein>
    <submittedName>
        <fullName evidence="2">Uncharacterized protein</fullName>
    </submittedName>
</protein>
<evidence type="ECO:0000313" key="2">
    <source>
        <dbReference type="EMBL" id="JAD37366.1"/>
    </source>
</evidence>
<accession>A0A0A8ZEY0</accession>
<dbReference type="AlphaFoldDB" id="A0A0A8ZEY0"/>
<sequence>MCSDEMPCITFTFLRNEFGCLFSKDPQVFFFCFLAYGQFILSANALHISSVWCI</sequence>
<keyword evidence="1" id="KW-1133">Transmembrane helix</keyword>
<organism evidence="2">
    <name type="scientific">Arundo donax</name>
    <name type="common">Giant reed</name>
    <name type="synonym">Donax arundinaceus</name>
    <dbReference type="NCBI Taxonomy" id="35708"/>
    <lineage>
        <taxon>Eukaryota</taxon>
        <taxon>Viridiplantae</taxon>
        <taxon>Streptophyta</taxon>
        <taxon>Embryophyta</taxon>
        <taxon>Tracheophyta</taxon>
        <taxon>Spermatophyta</taxon>
        <taxon>Magnoliopsida</taxon>
        <taxon>Liliopsida</taxon>
        <taxon>Poales</taxon>
        <taxon>Poaceae</taxon>
        <taxon>PACMAD clade</taxon>
        <taxon>Arundinoideae</taxon>
        <taxon>Arundineae</taxon>
        <taxon>Arundo</taxon>
    </lineage>
</organism>
<keyword evidence="1" id="KW-0812">Transmembrane</keyword>
<feature type="transmembrane region" description="Helical" evidence="1">
    <location>
        <begin position="28"/>
        <end position="48"/>
    </location>
</feature>